<reference evidence="1" key="2">
    <citation type="journal article" date="2015" name="Data Brief">
        <title>Shoot transcriptome of the giant reed, Arundo donax.</title>
        <authorList>
            <person name="Barrero R.A."/>
            <person name="Guerrero F.D."/>
            <person name="Moolhuijzen P."/>
            <person name="Goolsby J.A."/>
            <person name="Tidwell J."/>
            <person name="Bellgard S.E."/>
            <person name="Bellgard M.I."/>
        </authorList>
    </citation>
    <scope>NUCLEOTIDE SEQUENCE</scope>
    <source>
        <tissue evidence="1">Shoot tissue taken approximately 20 cm above the soil surface</tissue>
    </source>
</reference>
<dbReference type="AlphaFoldDB" id="A0A0A9DVS6"/>
<sequence>MLRIDHVDECITNIALILKMEINKHWPNKYQSKNEGNIC</sequence>
<organism evidence="1">
    <name type="scientific">Arundo donax</name>
    <name type="common">Giant reed</name>
    <name type="synonym">Donax arundinaceus</name>
    <dbReference type="NCBI Taxonomy" id="35708"/>
    <lineage>
        <taxon>Eukaryota</taxon>
        <taxon>Viridiplantae</taxon>
        <taxon>Streptophyta</taxon>
        <taxon>Embryophyta</taxon>
        <taxon>Tracheophyta</taxon>
        <taxon>Spermatophyta</taxon>
        <taxon>Magnoliopsida</taxon>
        <taxon>Liliopsida</taxon>
        <taxon>Poales</taxon>
        <taxon>Poaceae</taxon>
        <taxon>PACMAD clade</taxon>
        <taxon>Arundinoideae</taxon>
        <taxon>Arundineae</taxon>
        <taxon>Arundo</taxon>
    </lineage>
</organism>
<protein>
    <submittedName>
        <fullName evidence="1">Uncharacterized protein</fullName>
    </submittedName>
</protein>
<dbReference type="EMBL" id="GBRH01208135">
    <property type="protein sequence ID" value="JAD89760.1"/>
    <property type="molecule type" value="Transcribed_RNA"/>
</dbReference>
<evidence type="ECO:0000313" key="1">
    <source>
        <dbReference type="EMBL" id="JAD89760.1"/>
    </source>
</evidence>
<reference evidence="1" key="1">
    <citation type="submission" date="2014-09" db="EMBL/GenBank/DDBJ databases">
        <authorList>
            <person name="Magalhaes I.L.F."/>
            <person name="Oliveira U."/>
            <person name="Santos F.R."/>
            <person name="Vidigal T.H.D.A."/>
            <person name="Brescovit A.D."/>
            <person name="Santos A.J."/>
        </authorList>
    </citation>
    <scope>NUCLEOTIDE SEQUENCE</scope>
    <source>
        <tissue evidence="1">Shoot tissue taken approximately 20 cm above the soil surface</tissue>
    </source>
</reference>
<proteinExistence type="predicted"/>
<name>A0A0A9DVS6_ARUDO</name>
<accession>A0A0A9DVS6</accession>